<dbReference type="AlphaFoldDB" id="A0A9P5EPA4"/>
<dbReference type="PROSITE" id="PS50837">
    <property type="entry name" value="NACHT"/>
    <property type="match status" value="1"/>
</dbReference>
<sequence>MNLNNTSTGKQYNNVGSGSQYNAENITIHHAENDSGDKDRQFLIDLKLSDPRLDKKRIERTKGGLLKHSYLWILNNADFQRWRADFQSRLLWIRGDPGKGKTMLLCGIVDELHKEKSTHQPIYFFCQATDSNLNTASAVLRGILYIMLKQKPQLVKDLRETYDYYDRQVFESSNGWDTLCDMVISVLADKNFQNAVVVIDALDECTTGVDKLLDFIHKLSSKAVRVIVSSRNWPTIERGVAAAAQQAAHVSLELNEDSISAAVVAFIDHKVNQLAQKHEYSTMTRDLIYNTLVRNSNSTFLWAALVCQQLADNNINNWEVESKLAEFPPGLDVLYTQMLHHALRSTNVGLIRRILAVASVVFRPVEMAELRSLLGPLGSICNDPPSLEKAVRQCGSFLTVRNDTVYFVHQSAKDFLLENATLEKVMLEGVVYEHALIWMNSLQAMSKTLRGNIYDLKTPDALVDDIQPPVPNPLVPDTAGFSRLAALVQDALRFLQKQRDVIEKTPLQIYCSVLLFTPKSSLVRELYLREVPDWILSKPLVKEEEH</sequence>
<name>A0A9P5EPA4_COLSI</name>
<feature type="domain" description="NACHT" evidence="2">
    <location>
        <begin position="89"/>
        <end position="231"/>
    </location>
</feature>
<dbReference type="EMBL" id="QPMT01000028">
    <property type="protein sequence ID" value="KAF4856399.1"/>
    <property type="molecule type" value="Genomic_DNA"/>
</dbReference>
<evidence type="ECO:0000256" key="1">
    <source>
        <dbReference type="ARBA" id="ARBA00022737"/>
    </source>
</evidence>
<keyword evidence="4" id="KW-1185">Reference proteome</keyword>
<dbReference type="Proteomes" id="UP000711996">
    <property type="component" value="Unassembled WGS sequence"/>
</dbReference>
<dbReference type="Gene3D" id="3.40.50.300">
    <property type="entry name" value="P-loop containing nucleotide triphosphate hydrolases"/>
    <property type="match status" value="1"/>
</dbReference>
<dbReference type="SUPFAM" id="SSF52540">
    <property type="entry name" value="P-loop containing nucleoside triphosphate hydrolases"/>
    <property type="match status" value="1"/>
</dbReference>
<dbReference type="PANTHER" id="PTHR10039">
    <property type="entry name" value="AMELOGENIN"/>
    <property type="match status" value="1"/>
</dbReference>
<evidence type="ECO:0000259" key="2">
    <source>
        <dbReference type="PROSITE" id="PS50837"/>
    </source>
</evidence>
<dbReference type="InterPro" id="IPR027417">
    <property type="entry name" value="P-loop_NTPase"/>
</dbReference>
<reference evidence="3" key="1">
    <citation type="submission" date="2019-06" db="EMBL/GenBank/DDBJ databases">
        <authorList>
            <person name="Gan P."/>
            <person name="Shirasu K."/>
        </authorList>
    </citation>
    <scope>NUCLEOTIDE SEQUENCE [LARGE SCALE GENOMIC DNA]</scope>
    <source>
        <strain evidence="3">CAD2</strain>
    </source>
</reference>
<evidence type="ECO:0000313" key="3">
    <source>
        <dbReference type="EMBL" id="KAF4856399.1"/>
    </source>
</evidence>
<dbReference type="InterPro" id="IPR056884">
    <property type="entry name" value="NPHP3-like_N"/>
</dbReference>
<evidence type="ECO:0000313" key="4">
    <source>
        <dbReference type="Proteomes" id="UP000711996"/>
    </source>
</evidence>
<protein>
    <submittedName>
        <fullName evidence="3">Vegetative incompatibility protein HET-E-1</fullName>
    </submittedName>
</protein>
<keyword evidence="1" id="KW-0677">Repeat</keyword>
<proteinExistence type="predicted"/>
<accession>A0A9P5EPA4</accession>
<dbReference type="InterPro" id="IPR007111">
    <property type="entry name" value="NACHT_NTPase"/>
</dbReference>
<dbReference type="Pfam" id="PF24883">
    <property type="entry name" value="NPHP3_N"/>
    <property type="match status" value="1"/>
</dbReference>
<gene>
    <name evidence="3" type="ORF">CGCSCA2_v008724</name>
</gene>
<comment type="caution">
    <text evidence="3">The sequence shown here is derived from an EMBL/GenBank/DDBJ whole genome shotgun (WGS) entry which is preliminary data.</text>
</comment>
<dbReference type="OrthoDB" id="538223at2759"/>
<organism evidence="3 4">
    <name type="scientific">Colletotrichum siamense</name>
    <name type="common">Anthracnose fungus</name>
    <dbReference type="NCBI Taxonomy" id="690259"/>
    <lineage>
        <taxon>Eukaryota</taxon>
        <taxon>Fungi</taxon>
        <taxon>Dikarya</taxon>
        <taxon>Ascomycota</taxon>
        <taxon>Pezizomycotina</taxon>
        <taxon>Sordariomycetes</taxon>
        <taxon>Hypocreomycetidae</taxon>
        <taxon>Glomerellales</taxon>
        <taxon>Glomerellaceae</taxon>
        <taxon>Colletotrichum</taxon>
        <taxon>Colletotrichum gloeosporioides species complex</taxon>
    </lineage>
</organism>